<dbReference type="GeneID" id="24894348"/>
<evidence type="ECO:0000313" key="2">
    <source>
        <dbReference type="Proteomes" id="UP000033048"/>
    </source>
</evidence>
<dbReference type="Proteomes" id="UP000033048">
    <property type="component" value="Chromosome"/>
</dbReference>
<dbReference type="RefSeq" id="WP_048205877.1">
    <property type="nucleotide sequence ID" value="NZ_CP009518.1"/>
</dbReference>
<dbReference type="KEGG" id="mmet:MCMEM_1780"/>
<dbReference type="EMBL" id="CP009518">
    <property type="protein sequence ID" value="AKB85833.1"/>
    <property type="molecule type" value="Genomic_DNA"/>
</dbReference>
<dbReference type="OrthoDB" id="11472at2157"/>
<sequence>MDKNINNNDLLVQLKQQLQEKGFLKDGVCEVCAETNPYALGIFEKHHLSTRAFPKETCVSCLNCHATVTGMQNSIPPKLRSRKIPMELRIPYIFLTHAALRKRMAEVEIVSMNQLYEVLKDGQYGIEGVHK</sequence>
<organism evidence="1 2">
    <name type="scientific">Methanococcoides methylutens MM1</name>
    <dbReference type="NCBI Taxonomy" id="1434104"/>
    <lineage>
        <taxon>Archaea</taxon>
        <taxon>Methanobacteriati</taxon>
        <taxon>Methanobacteriota</taxon>
        <taxon>Stenosarchaea group</taxon>
        <taxon>Methanomicrobia</taxon>
        <taxon>Methanosarcinales</taxon>
        <taxon>Methanosarcinaceae</taxon>
        <taxon>Methanococcoides</taxon>
    </lineage>
</organism>
<reference evidence="1 2" key="1">
    <citation type="submission" date="2014-07" db="EMBL/GenBank/DDBJ databases">
        <title>Methanogenic archaea and the global carbon cycle.</title>
        <authorList>
            <person name="Henriksen J.R."/>
            <person name="Luke J."/>
            <person name="Reinhart S."/>
            <person name="Benedict M.N."/>
            <person name="Youngblut N.D."/>
            <person name="Metcalf M.E."/>
            <person name="Whitaker R.J."/>
            <person name="Metcalf W.W."/>
        </authorList>
    </citation>
    <scope>NUCLEOTIDE SEQUENCE [LARGE SCALE GENOMIC DNA]</scope>
    <source>
        <strain evidence="1 2">MM1</strain>
    </source>
</reference>
<keyword evidence="2" id="KW-1185">Reference proteome</keyword>
<accession>A0A0E3ST12</accession>
<name>A0A0E3ST12_METMT</name>
<evidence type="ECO:0000313" key="1">
    <source>
        <dbReference type="EMBL" id="AKB85833.1"/>
    </source>
</evidence>
<dbReference type="STRING" id="1434104.MCMEM_1780"/>
<dbReference type="AlphaFoldDB" id="A0A0E3ST12"/>
<gene>
    <name evidence="1" type="ORF">MCMEM_1780</name>
</gene>
<protein>
    <submittedName>
        <fullName evidence="1">Uncharacterized protein</fullName>
    </submittedName>
</protein>
<dbReference type="HOGENOM" id="CLU_1922821_0_0_2"/>
<proteinExistence type="predicted"/>